<dbReference type="InterPro" id="IPR052704">
    <property type="entry name" value="ECF_Sigma-70_Domain"/>
</dbReference>
<evidence type="ECO:0000259" key="3">
    <source>
        <dbReference type="Pfam" id="PF08281"/>
    </source>
</evidence>
<dbReference type="InterPro" id="IPR013325">
    <property type="entry name" value="RNA_pol_sigma_r2"/>
</dbReference>
<dbReference type="InterPro" id="IPR014284">
    <property type="entry name" value="RNA_pol_sigma-70_dom"/>
</dbReference>
<dbReference type="Gene3D" id="1.10.10.10">
    <property type="entry name" value="Winged helix-like DNA-binding domain superfamily/Winged helix DNA-binding domain"/>
    <property type="match status" value="1"/>
</dbReference>
<feature type="domain" description="RNA polymerase sigma-70 region 2" evidence="2">
    <location>
        <begin position="12"/>
        <end position="75"/>
    </location>
</feature>
<dbReference type="InterPro" id="IPR013249">
    <property type="entry name" value="RNA_pol_sigma70_r4_t2"/>
</dbReference>
<dbReference type="Gene3D" id="1.10.1740.10">
    <property type="match status" value="1"/>
</dbReference>
<reference evidence="4 5" key="1">
    <citation type="submission" date="2019-08" db="EMBL/GenBank/DDBJ databases">
        <title>Massilia golmudensis sp. nov., isolated from sand in the Qinghai-Tibetan Plateau.</title>
        <authorList>
            <person name="Zhang B."/>
        </authorList>
    </citation>
    <scope>NUCLEOTIDE SEQUENCE [LARGE SCALE GENOMIC DNA]</scope>
    <source>
        <strain evidence="4 5">GEM5</strain>
    </source>
</reference>
<dbReference type="InterPro" id="IPR013324">
    <property type="entry name" value="RNA_pol_sigma_r3/r4-like"/>
</dbReference>
<comment type="caution">
    <text evidence="4">The sequence shown here is derived from an EMBL/GenBank/DDBJ whole genome shotgun (WGS) entry which is preliminary data.</text>
</comment>
<dbReference type="SUPFAM" id="SSF54427">
    <property type="entry name" value="NTF2-like"/>
    <property type="match status" value="1"/>
</dbReference>
<keyword evidence="5" id="KW-1185">Reference proteome</keyword>
<dbReference type="GO" id="GO:0003677">
    <property type="term" value="F:DNA binding"/>
    <property type="evidence" value="ECO:0007669"/>
    <property type="project" value="InterPro"/>
</dbReference>
<dbReference type="EMBL" id="VPFD01000032">
    <property type="protein sequence ID" value="TXF96827.1"/>
    <property type="molecule type" value="Genomic_DNA"/>
</dbReference>
<dbReference type="Gene3D" id="3.10.450.50">
    <property type="match status" value="1"/>
</dbReference>
<dbReference type="SUPFAM" id="SSF88946">
    <property type="entry name" value="Sigma2 domain of RNA polymerase sigma factors"/>
    <property type="match status" value="1"/>
</dbReference>
<dbReference type="Proteomes" id="UP000321413">
    <property type="component" value="Unassembled WGS sequence"/>
</dbReference>
<dbReference type="AlphaFoldDB" id="A0A5C7G0Q9"/>
<evidence type="ECO:0000313" key="5">
    <source>
        <dbReference type="Proteomes" id="UP000321413"/>
    </source>
</evidence>
<accession>A0A5C7G0Q9</accession>
<dbReference type="GO" id="GO:0006352">
    <property type="term" value="P:DNA-templated transcription initiation"/>
    <property type="evidence" value="ECO:0007669"/>
    <property type="project" value="InterPro"/>
</dbReference>
<protein>
    <submittedName>
        <fullName evidence="4">Sigma-70 family RNA polymerase sigma factor</fullName>
    </submittedName>
</protein>
<dbReference type="PANTHER" id="PTHR30173:SF43">
    <property type="entry name" value="ECF RNA POLYMERASE SIGMA FACTOR SIGI-RELATED"/>
    <property type="match status" value="1"/>
</dbReference>
<comment type="subunit">
    <text evidence="1">Interacts transiently with the RNA polymerase catalytic core formed by RpoA, RpoB, RpoC and RpoZ (2 alpha, 1 beta, 1 beta' and 1 omega subunit) to form the RNA polymerase holoenzyme that can initiate transcription.</text>
</comment>
<evidence type="ECO:0000256" key="1">
    <source>
        <dbReference type="ARBA" id="ARBA00011344"/>
    </source>
</evidence>
<dbReference type="InterPro" id="IPR032710">
    <property type="entry name" value="NTF2-like_dom_sf"/>
</dbReference>
<dbReference type="SUPFAM" id="SSF88659">
    <property type="entry name" value="Sigma3 and sigma4 domains of RNA polymerase sigma factors"/>
    <property type="match status" value="1"/>
</dbReference>
<proteinExistence type="predicted"/>
<name>A0A5C7G0Q9_9BURK</name>
<dbReference type="NCBIfam" id="TIGR02937">
    <property type="entry name" value="sigma70-ECF"/>
    <property type="match status" value="1"/>
</dbReference>
<evidence type="ECO:0000259" key="2">
    <source>
        <dbReference type="Pfam" id="PF04542"/>
    </source>
</evidence>
<feature type="domain" description="RNA polymerase sigma factor 70 region 4 type 2" evidence="3">
    <location>
        <begin position="105"/>
        <end position="155"/>
    </location>
</feature>
<dbReference type="PANTHER" id="PTHR30173">
    <property type="entry name" value="SIGMA 19 FACTOR"/>
    <property type="match status" value="1"/>
</dbReference>
<dbReference type="InterPro" id="IPR036388">
    <property type="entry name" value="WH-like_DNA-bd_sf"/>
</dbReference>
<evidence type="ECO:0000313" key="4">
    <source>
        <dbReference type="EMBL" id="TXF96827.1"/>
    </source>
</evidence>
<dbReference type="GO" id="GO:0016987">
    <property type="term" value="F:sigma factor activity"/>
    <property type="evidence" value="ECO:0007669"/>
    <property type="project" value="InterPro"/>
</dbReference>
<dbReference type="Pfam" id="PF08281">
    <property type="entry name" value="Sigma70_r4_2"/>
    <property type="match status" value="1"/>
</dbReference>
<sequence length="296" mass="33056">MDTFDIDSAAFFTARRPRLQRIAYRMLGSVAEAEDVVQDAWLRWHGADQEAVREPEAFLVRTVTRLCLDVLKSARIKREEYIGPWLPEPFIDPADEDDDDITLPLMLAMERLSPLERAAFLLHDVFDMDFDEVAEAIGREPAACRQLASRARAHLAGARPRFPVPQARQEEIAAAFFAASRSGDVAQLTRLLSSDVVFYGDGGGKRQATMNPIFGQEKVLRFLLAQKVKAAWDAAELLQSASIDGLPGRITLEPDAMLQTMALEIDDGRIKAIYVMRNPDKLGHLAPSGHRARQDD</sequence>
<dbReference type="InterPro" id="IPR007627">
    <property type="entry name" value="RNA_pol_sigma70_r2"/>
</dbReference>
<dbReference type="Pfam" id="PF04542">
    <property type="entry name" value="Sigma70_r2"/>
    <property type="match status" value="1"/>
</dbReference>
<dbReference type="NCBIfam" id="NF007214">
    <property type="entry name" value="PRK09636.1"/>
    <property type="match status" value="1"/>
</dbReference>
<organism evidence="4 5">
    <name type="scientific">Massilia arenae</name>
    <dbReference type="NCBI Taxonomy" id="2603288"/>
    <lineage>
        <taxon>Bacteria</taxon>
        <taxon>Pseudomonadati</taxon>
        <taxon>Pseudomonadota</taxon>
        <taxon>Betaproteobacteria</taxon>
        <taxon>Burkholderiales</taxon>
        <taxon>Oxalobacteraceae</taxon>
        <taxon>Telluria group</taxon>
        <taxon>Massilia</taxon>
    </lineage>
</organism>
<dbReference type="RefSeq" id="WP_147936926.1">
    <property type="nucleotide sequence ID" value="NZ_VPFD01000032.1"/>
</dbReference>
<gene>
    <name evidence="4" type="ORF">FVD38_22920</name>
</gene>